<dbReference type="EMBL" id="ML987190">
    <property type="protein sequence ID" value="KAF2255116.1"/>
    <property type="molecule type" value="Genomic_DNA"/>
</dbReference>
<sequence length="756" mass="85676">MPQLGKAHHIFPMIADAPLVEQPYLHFTTPAKDIVCRCNRPRRHERWYPVTEYEPVVEALALQHMEDAGSETCTKAEWRAVLKRNEPRPTKKQLFGPELHYTNEAKDMVCRCADPTRHLGRTARVRNDEIRILATQFFARNPTKPRCAKEEWRTLRDHIGRKEAMKAASAPVQHPASHNVTSSLERGWSTLDTRRWGSMQPTNVLASGKEWSKVLSELADDQPQVPDWMMEARHLSSLDPNKIITDQPPPSGPVYSTSLTELQQKYGRHSIILGNARADTDDEDDVENADHCASMRPVSLRKPPSAVHVSEEEHQEGSEAFLLGNTWVQSKELESQEDYDDYPEVPSISSLEEDISDIPGQMDRLSFNPWGPQCEGTARSARGAQTLPVMATVLEDDEEPEVRMPGSYPLKLPDDCGHASEFIAEMPALPAVQIESSEDIKGARSKREYRYSIRVEKKPASRIPVPAEKPKRMSALYDVSAPSRATPLPSQQAFLQNGVTVSSQLHCVPPAGTCKICKVPLHLQQNKENVQVACGHFIHKECLLEHFRCQDQELGSCPTCDSVLCERTLADRIDTDREALFGQQFTPLPQEAVVDSPELGEVVYCVTEEELAMTQLRILKAHLDSCMEDVWSWYQSGGGELDWYSMVRAALERFREDGLPVRQCRYLSNHDAFLKFVLWAELVRLMNNIRIAVRRLDGPDSPFPSLRVLHKKFLMARDRFTQEGVKWPRGRQGVAYCERVAKDAYDIAMKTLQSGW</sequence>
<keyword evidence="1" id="KW-0863">Zinc-finger</keyword>
<gene>
    <name evidence="3" type="ORF">BU26DRAFT_583759</name>
</gene>
<keyword evidence="1" id="KW-0862">Zinc</keyword>
<evidence type="ECO:0000259" key="2">
    <source>
        <dbReference type="PROSITE" id="PS50089"/>
    </source>
</evidence>
<organism evidence="3 4">
    <name type="scientific">Trematosphaeria pertusa</name>
    <dbReference type="NCBI Taxonomy" id="390896"/>
    <lineage>
        <taxon>Eukaryota</taxon>
        <taxon>Fungi</taxon>
        <taxon>Dikarya</taxon>
        <taxon>Ascomycota</taxon>
        <taxon>Pezizomycotina</taxon>
        <taxon>Dothideomycetes</taxon>
        <taxon>Pleosporomycetidae</taxon>
        <taxon>Pleosporales</taxon>
        <taxon>Massarineae</taxon>
        <taxon>Trematosphaeriaceae</taxon>
        <taxon>Trematosphaeria</taxon>
    </lineage>
</organism>
<name>A0A6A6IXM8_9PLEO</name>
<evidence type="ECO:0000313" key="4">
    <source>
        <dbReference type="Proteomes" id="UP000800094"/>
    </source>
</evidence>
<proteinExistence type="predicted"/>
<dbReference type="GO" id="GO:0008270">
    <property type="term" value="F:zinc ion binding"/>
    <property type="evidence" value="ECO:0007669"/>
    <property type="project" value="UniProtKB-KW"/>
</dbReference>
<accession>A0A6A6IXM8</accession>
<dbReference type="PROSITE" id="PS50089">
    <property type="entry name" value="ZF_RING_2"/>
    <property type="match status" value="1"/>
</dbReference>
<evidence type="ECO:0000313" key="3">
    <source>
        <dbReference type="EMBL" id="KAF2255116.1"/>
    </source>
</evidence>
<dbReference type="Gene3D" id="3.30.40.10">
    <property type="entry name" value="Zinc/RING finger domain, C3HC4 (zinc finger)"/>
    <property type="match status" value="1"/>
</dbReference>
<protein>
    <recommendedName>
        <fullName evidence="2">RING-type domain-containing protein</fullName>
    </recommendedName>
</protein>
<dbReference type="Proteomes" id="UP000800094">
    <property type="component" value="Unassembled WGS sequence"/>
</dbReference>
<dbReference type="RefSeq" id="XP_033690120.1">
    <property type="nucleotide sequence ID" value="XM_033834576.1"/>
</dbReference>
<keyword evidence="4" id="KW-1185">Reference proteome</keyword>
<keyword evidence="1" id="KW-0479">Metal-binding</keyword>
<dbReference type="SUPFAM" id="SSF57850">
    <property type="entry name" value="RING/U-box"/>
    <property type="match status" value="1"/>
</dbReference>
<dbReference type="OrthoDB" id="3800599at2759"/>
<dbReference type="InterPro" id="IPR001841">
    <property type="entry name" value="Znf_RING"/>
</dbReference>
<reference evidence="3" key="1">
    <citation type="journal article" date="2020" name="Stud. Mycol.">
        <title>101 Dothideomycetes genomes: a test case for predicting lifestyles and emergence of pathogens.</title>
        <authorList>
            <person name="Haridas S."/>
            <person name="Albert R."/>
            <person name="Binder M."/>
            <person name="Bloem J."/>
            <person name="Labutti K."/>
            <person name="Salamov A."/>
            <person name="Andreopoulos B."/>
            <person name="Baker S."/>
            <person name="Barry K."/>
            <person name="Bills G."/>
            <person name="Bluhm B."/>
            <person name="Cannon C."/>
            <person name="Castanera R."/>
            <person name="Culley D."/>
            <person name="Daum C."/>
            <person name="Ezra D."/>
            <person name="Gonzalez J."/>
            <person name="Henrissat B."/>
            <person name="Kuo A."/>
            <person name="Liang C."/>
            <person name="Lipzen A."/>
            <person name="Lutzoni F."/>
            <person name="Magnuson J."/>
            <person name="Mondo S."/>
            <person name="Nolan M."/>
            <person name="Ohm R."/>
            <person name="Pangilinan J."/>
            <person name="Park H.-J."/>
            <person name="Ramirez L."/>
            <person name="Alfaro M."/>
            <person name="Sun H."/>
            <person name="Tritt A."/>
            <person name="Yoshinaga Y."/>
            <person name="Zwiers L.-H."/>
            <person name="Turgeon B."/>
            <person name="Goodwin S."/>
            <person name="Spatafora J."/>
            <person name="Crous P."/>
            <person name="Grigoriev I."/>
        </authorList>
    </citation>
    <scope>NUCLEOTIDE SEQUENCE</scope>
    <source>
        <strain evidence="3">CBS 122368</strain>
    </source>
</reference>
<feature type="domain" description="RING-type" evidence="2">
    <location>
        <begin position="514"/>
        <end position="561"/>
    </location>
</feature>
<dbReference type="AlphaFoldDB" id="A0A6A6IXM8"/>
<dbReference type="GeneID" id="54587906"/>
<evidence type="ECO:0000256" key="1">
    <source>
        <dbReference type="PROSITE-ProRule" id="PRU00175"/>
    </source>
</evidence>
<dbReference type="InterPro" id="IPR013083">
    <property type="entry name" value="Znf_RING/FYVE/PHD"/>
</dbReference>